<protein>
    <recommendedName>
        <fullName evidence="1">Protein glutaminase domain-containing protein</fullName>
    </recommendedName>
</protein>
<dbReference type="EMBL" id="CP045350">
    <property type="protein sequence ID" value="QFT25698.1"/>
    <property type="molecule type" value="Genomic_DNA"/>
</dbReference>
<dbReference type="OrthoDB" id="5645720at2"/>
<gene>
    <name evidence="2" type="ORF">FIV01_04580</name>
</gene>
<feature type="domain" description="Protein glutaminase" evidence="1">
    <location>
        <begin position="92"/>
        <end position="208"/>
    </location>
</feature>
<dbReference type="RefSeq" id="WP_152429934.1">
    <property type="nucleotide sequence ID" value="NZ_CBCSDK010000003.1"/>
</dbReference>
<dbReference type="Gene3D" id="3.10.620.30">
    <property type="match status" value="1"/>
</dbReference>
<evidence type="ECO:0000313" key="3">
    <source>
        <dbReference type="Proteomes" id="UP000326936"/>
    </source>
</evidence>
<accession>A0A5P9CH90</accession>
<dbReference type="KEGG" id="vaq:FIV01_04580"/>
<evidence type="ECO:0000259" key="1">
    <source>
        <dbReference type="Pfam" id="PF18626"/>
    </source>
</evidence>
<keyword evidence="3" id="KW-1185">Reference proteome</keyword>
<proteinExistence type="predicted"/>
<sequence>MRYLICLWIASFSVYCSDDLESSSTYVRHELFSSARASDEDYKANLEMKRKLYEKFYEVESKGSAYDLSLPIEEADYSSVQELTSIEELHQMFLIARDTKFLQQATYDGLEVQPDPSIEPRRISWLYPHDGCYARAGMAAIYIDRNFSIRLSKVFVYGNLSAYSDYEEDHVATWNYHVALGARVEDKVYIIDPALNFDEAIPIEDWYELITYDSPEEISNLTVSVCDTNTYGPYQSCHHPFAPVVSGPPGMQTVEFMNNSDAKEDEEGVNIEGYLYREWDNLTLLGYNPNELLGDNPPWLDSSEAVK</sequence>
<dbReference type="Proteomes" id="UP000326936">
    <property type="component" value="Chromosome"/>
</dbReference>
<organism evidence="2 3">
    <name type="scientific">Vibrio aquimaris</name>
    <dbReference type="NCBI Taxonomy" id="2587862"/>
    <lineage>
        <taxon>Bacteria</taxon>
        <taxon>Pseudomonadati</taxon>
        <taxon>Pseudomonadota</taxon>
        <taxon>Gammaproteobacteria</taxon>
        <taxon>Vibrionales</taxon>
        <taxon>Vibrionaceae</taxon>
        <taxon>Vibrio</taxon>
    </lineage>
</organism>
<dbReference type="Pfam" id="PF18626">
    <property type="entry name" value="Gln_deamidase_2"/>
    <property type="match status" value="1"/>
</dbReference>
<reference evidence="2 3" key="1">
    <citation type="submission" date="2019-10" db="EMBL/GenBank/DDBJ databases">
        <title>Complete genome sequence of Vibrio sp. strain THAF100, isolated from non-filtered water from the water column of tank 6 of a marine aquarium containing stony-coral fragments. Water maintained at 26 degree C.</title>
        <authorList>
            <person name="Ruckert C."/>
            <person name="Franco A."/>
            <person name="Kalinowski J."/>
            <person name="Glaeser S."/>
        </authorList>
    </citation>
    <scope>NUCLEOTIDE SEQUENCE [LARGE SCALE GENOMIC DNA]</scope>
    <source>
        <strain evidence="2 3">THAF100</strain>
    </source>
</reference>
<dbReference type="InterPro" id="IPR041325">
    <property type="entry name" value="Gln_deamidase_2"/>
</dbReference>
<dbReference type="AlphaFoldDB" id="A0A5P9CH90"/>
<evidence type="ECO:0000313" key="2">
    <source>
        <dbReference type="EMBL" id="QFT25698.1"/>
    </source>
</evidence>
<name>A0A5P9CH90_9VIBR</name>